<feature type="compositionally biased region" description="Basic and acidic residues" evidence="1">
    <location>
        <begin position="882"/>
        <end position="898"/>
    </location>
</feature>
<feature type="compositionally biased region" description="Basic and acidic residues" evidence="1">
    <location>
        <begin position="1266"/>
        <end position="1285"/>
    </location>
</feature>
<feature type="region of interest" description="Disordered" evidence="1">
    <location>
        <begin position="169"/>
        <end position="240"/>
    </location>
</feature>
<feature type="region of interest" description="Disordered" evidence="1">
    <location>
        <begin position="880"/>
        <end position="903"/>
    </location>
</feature>
<feature type="compositionally biased region" description="Basic and acidic residues" evidence="1">
    <location>
        <begin position="198"/>
        <end position="213"/>
    </location>
</feature>
<organism evidence="2 3">
    <name type="scientific">Sinanodonta woodiana</name>
    <name type="common">Chinese pond mussel</name>
    <name type="synonym">Anodonta woodiana</name>
    <dbReference type="NCBI Taxonomy" id="1069815"/>
    <lineage>
        <taxon>Eukaryota</taxon>
        <taxon>Metazoa</taxon>
        <taxon>Spiralia</taxon>
        <taxon>Lophotrochozoa</taxon>
        <taxon>Mollusca</taxon>
        <taxon>Bivalvia</taxon>
        <taxon>Autobranchia</taxon>
        <taxon>Heteroconchia</taxon>
        <taxon>Palaeoheterodonta</taxon>
        <taxon>Unionida</taxon>
        <taxon>Unionoidea</taxon>
        <taxon>Unionidae</taxon>
        <taxon>Unioninae</taxon>
        <taxon>Sinanodonta</taxon>
    </lineage>
</organism>
<gene>
    <name evidence="2" type="ORF">ACJMK2_005577</name>
</gene>
<feature type="region of interest" description="Disordered" evidence="1">
    <location>
        <begin position="460"/>
        <end position="480"/>
    </location>
</feature>
<feature type="region of interest" description="Disordered" evidence="1">
    <location>
        <begin position="1138"/>
        <end position="1162"/>
    </location>
</feature>
<evidence type="ECO:0000256" key="1">
    <source>
        <dbReference type="SAM" id="MobiDB-lite"/>
    </source>
</evidence>
<feature type="region of interest" description="Disordered" evidence="1">
    <location>
        <begin position="1327"/>
        <end position="1361"/>
    </location>
</feature>
<feature type="compositionally biased region" description="Basic and acidic residues" evidence="1">
    <location>
        <begin position="1152"/>
        <end position="1161"/>
    </location>
</feature>
<accession>A0ABD3VQI5</accession>
<feature type="region of interest" description="Disordered" evidence="1">
    <location>
        <begin position="1220"/>
        <end position="1240"/>
    </location>
</feature>
<feature type="region of interest" description="Disordered" evidence="1">
    <location>
        <begin position="1257"/>
        <end position="1295"/>
    </location>
</feature>
<feature type="region of interest" description="Disordered" evidence="1">
    <location>
        <begin position="985"/>
        <end position="1015"/>
    </location>
</feature>
<dbReference type="PANTHER" id="PTHR15932:SF2">
    <property type="entry name" value="BRCA1-A COMPLEX SUBUNIT RAP80"/>
    <property type="match status" value="1"/>
</dbReference>
<dbReference type="PANTHER" id="PTHR15932">
    <property type="entry name" value="UBIQUITIN INTERACTION MOTIF-CONTAINING PROTEIN 1"/>
    <property type="match status" value="1"/>
</dbReference>
<name>A0ABD3VQI5_SINWO</name>
<protein>
    <submittedName>
        <fullName evidence="2">Uncharacterized protein</fullName>
    </submittedName>
</protein>
<sequence>MEHFPRLVRRKSLRSGVQKPELLSEEDETESEIQMVDSLSPITRGGGRLKNRNKKTNQQETVVDRNMKLLDGISDLDGISEVERNQIVQALLNSKKEHSFYNDQHFTEEKNKEGTSLLESDHSTDGVPTDKQLIDNSKGRCWSEDDMAVDETQAPDSVMFTEKEEQLWHKMPDKEEPMNCEEEEKEDGSNQVDSTTKLSEKSIPEVEVMDDKSTQPLESMESNEPEIENISSPSSEETRCSVRPWTLDKIESEADKVEPLHRHYRIVNGKVKKNPEFPLKTLDKLEYAKAILQMFEIYNRKLREAQTKCGNPLDWGETVKVGQHHTTTIDVKRRGQAIMTVSDSEESDDTNQKHSIMIEGMHGFRTEERKATASTRINTNKSRIPDIFEENTFDLLEDGFYNKKTVESQMLRKETEKLTDLVEQKQKHFGPDIREDDLNIVDKKSDMDLFEAQKINNKGRRRKREIGDAEDDFEPKTRVTRRQNYARPVVKENQNFEILQSEEMACKKGMSKAGFGKSKAMEAGNGLSAPYDKKDTKKCIDHENLQVESLEKNNSVQATVNKDFFEEMENLNASKVSARKGNLIPDESMNPQNKTSKFNYGNWKESGILLVEDTQDIGVSETCMDNKTLDEEGIYSTVVQDSQPQDEDEPSPILQNKTKGKHHQTVQRIKQTGAELVCKMKKFFTTVLDKEEGRQDKQEGSQSPVYKKRKLLSQNTCMFEEESVAKPGVQRLLNRPVSHESNSTDPCSQGSSTMLNPVGELYSTQISIIKEKKARNALTLNHKNVSSKSCTVFEFSDSEEEDVVKQIGHGKLPERERTQRRVSMPIKAKGKGHSQDKKSSFQGNEAEVVQEFIDYTKDGNVVKAKKTGMDRMFCFTSNPNREALKSNKKEKRAKDKSNGEQQCHINKGQLYEKKTRTNTVISEDKIEIFTDEESMDGRPDLSKTNHLPQNSWSQYSEEHSCNIKPGKAKLKLVDCSEKKVLSEGSEAVSNFKASRDQNHDAASMSGTEEKLEVDQRDKNGFERKVNIKPFGTLTSVEKVLSVESRTGQNRDLIQAGTSATGQNRDFIQAGTSATGQGRRGYINGKVGDSGRKTPNDAIEKSTEELKKQVNKECVTCPICGEDFLASQIEAHAATCMDGDQNEGQQHRHKKSEARARAHTPELENEASSLKEICYICDGRFYKGQRYQDHLDGCLEQAKRRQQEVEIKGFKTTFQSDVEKDAVTSRTTRSRARGHVGGGDKGLLGELAEAWNKHEGYNNTASGSDLMSDKDDTCSSKDESDQKDSSHLTPPDWIKDLSSSPIRTFIPISQQQEPEYFRNQFAYRLDRVEKAMKKRKRKVSRKKISRKRRRKSKSSKTPDKCT</sequence>
<reference evidence="2 3" key="1">
    <citation type="submission" date="2024-11" db="EMBL/GenBank/DDBJ databases">
        <title>Chromosome-level genome assembly of the freshwater bivalve Anodonta woodiana.</title>
        <authorList>
            <person name="Chen X."/>
        </authorList>
    </citation>
    <scope>NUCLEOTIDE SEQUENCE [LARGE SCALE GENOMIC DNA]</scope>
    <source>
        <strain evidence="2">MN2024</strain>
        <tissue evidence="2">Gills</tissue>
    </source>
</reference>
<keyword evidence="3" id="KW-1185">Reference proteome</keyword>
<evidence type="ECO:0000313" key="3">
    <source>
        <dbReference type="Proteomes" id="UP001634394"/>
    </source>
</evidence>
<evidence type="ECO:0000313" key="2">
    <source>
        <dbReference type="EMBL" id="KAL3863849.1"/>
    </source>
</evidence>
<feature type="region of interest" description="Disordered" evidence="1">
    <location>
        <begin position="640"/>
        <end position="665"/>
    </location>
</feature>
<feature type="region of interest" description="Disordered" evidence="1">
    <location>
        <begin position="107"/>
        <end position="139"/>
    </location>
</feature>
<feature type="region of interest" description="Disordered" evidence="1">
    <location>
        <begin position="1072"/>
        <end position="1096"/>
    </location>
</feature>
<feature type="compositionally biased region" description="Basic residues" evidence="1">
    <location>
        <begin position="1"/>
        <end position="13"/>
    </location>
</feature>
<dbReference type="Proteomes" id="UP001634394">
    <property type="component" value="Unassembled WGS sequence"/>
</dbReference>
<comment type="caution">
    <text evidence="2">The sequence shown here is derived from an EMBL/GenBank/DDBJ whole genome shotgun (WGS) entry which is preliminary data.</text>
</comment>
<feature type="region of interest" description="Disordered" evidence="1">
    <location>
        <begin position="1"/>
        <end position="59"/>
    </location>
</feature>
<dbReference type="InterPro" id="IPR038868">
    <property type="entry name" value="RAP80"/>
</dbReference>
<dbReference type="EMBL" id="JBJQND010000010">
    <property type="protein sequence ID" value="KAL3863849.1"/>
    <property type="molecule type" value="Genomic_DNA"/>
</dbReference>
<proteinExistence type="predicted"/>
<feature type="compositionally biased region" description="Basic and acidic residues" evidence="1">
    <location>
        <begin position="107"/>
        <end position="124"/>
    </location>
</feature>
<feature type="compositionally biased region" description="Basic residues" evidence="1">
    <location>
        <begin position="1331"/>
        <end position="1353"/>
    </location>
</feature>